<organism evidence="1 2">
    <name type="scientific">Bradyrhizobium valentinum</name>
    <dbReference type="NCBI Taxonomy" id="1518501"/>
    <lineage>
        <taxon>Bacteria</taxon>
        <taxon>Pseudomonadati</taxon>
        <taxon>Pseudomonadota</taxon>
        <taxon>Alphaproteobacteria</taxon>
        <taxon>Hyphomicrobiales</taxon>
        <taxon>Nitrobacteraceae</taxon>
        <taxon>Bradyrhizobium</taxon>
    </lineage>
</organism>
<keyword evidence="2" id="KW-1185">Reference proteome</keyword>
<gene>
    <name evidence="1" type="ORF">CP49_25885</name>
</gene>
<comment type="caution">
    <text evidence="1">The sequence shown here is derived from an EMBL/GenBank/DDBJ whole genome shotgun (WGS) entry which is preliminary data.</text>
</comment>
<evidence type="ECO:0000313" key="2">
    <source>
        <dbReference type="Proteomes" id="UP000051913"/>
    </source>
</evidence>
<name>A0A0R3KX55_9BRAD</name>
<accession>A0A0R3KX55</accession>
<dbReference type="EMBL" id="LLXX01000006">
    <property type="protein sequence ID" value="KRR14572.1"/>
    <property type="molecule type" value="Genomic_DNA"/>
</dbReference>
<protein>
    <submittedName>
        <fullName evidence="1">Urease</fullName>
    </submittedName>
</protein>
<proteinExistence type="predicted"/>
<dbReference type="Proteomes" id="UP000051913">
    <property type="component" value="Unassembled WGS sequence"/>
</dbReference>
<dbReference type="RefSeq" id="WP_057848436.1">
    <property type="nucleotide sequence ID" value="NZ_LLXX01000006.1"/>
</dbReference>
<dbReference type="Pfam" id="PF06906">
    <property type="entry name" value="DUF1272"/>
    <property type="match status" value="1"/>
</dbReference>
<dbReference type="AlphaFoldDB" id="A0A0R3KX55"/>
<reference evidence="1 2" key="1">
    <citation type="submission" date="2014-03" db="EMBL/GenBank/DDBJ databases">
        <title>Bradyrhizobium valentinum sp. nov., isolated from effective nodules of Lupinus mariae-josephae, a lupine endemic of basic-lime soils in Eastern Spain.</title>
        <authorList>
            <person name="Duran D."/>
            <person name="Rey L."/>
            <person name="Navarro A."/>
            <person name="Busquets A."/>
            <person name="Imperial J."/>
            <person name="Ruiz-Argueso T."/>
        </authorList>
    </citation>
    <scope>NUCLEOTIDE SEQUENCE [LARGE SCALE GENOMIC DNA]</scope>
    <source>
        <strain evidence="1 2">LmjM3</strain>
    </source>
</reference>
<sequence>MALQLRPNCEYCDKDLPPNATDARICSYECTFCADCVDNKLHNVCPNCGGGFERRPIRPAIERRPGVCVVKHPPSDKRVHLKYSVEDVAAHSARWRDIPPQER</sequence>
<dbReference type="InterPro" id="IPR010696">
    <property type="entry name" value="DUF1272"/>
</dbReference>
<evidence type="ECO:0000313" key="1">
    <source>
        <dbReference type="EMBL" id="KRR14572.1"/>
    </source>
</evidence>
<dbReference type="OrthoDB" id="9808883at2"/>